<dbReference type="EnsemblPlants" id="OB09G14150.1">
    <property type="protein sequence ID" value="OB09G14150.1"/>
    <property type="gene ID" value="OB09G14150"/>
</dbReference>
<dbReference type="PANTHER" id="PTHR45631">
    <property type="entry name" value="OS07G0107800 PROTEIN-RELATED"/>
    <property type="match status" value="1"/>
</dbReference>
<dbReference type="OMA" id="NIKTTHG"/>
<organism evidence="5">
    <name type="scientific">Oryza brachyantha</name>
    <name type="common">malo sina</name>
    <dbReference type="NCBI Taxonomy" id="4533"/>
    <lineage>
        <taxon>Eukaryota</taxon>
        <taxon>Viridiplantae</taxon>
        <taxon>Streptophyta</taxon>
        <taxon>Embryophyta</taxon>
        <taxon>Tracheophyta</taxon>
        <taxon>Spermatophyta</taxon>
        <taxon>Magnoliopsida</taxon>
        <taxon>Liliopsida</taxon>
        <taxon>Poales</taxon>
        <taxon>Poaceae</taxon>
        <taxon>BOP clade</taxon>
        <taxon>Oryzoideae</taxon>
        <taxon>Oryzeae</taxon>
        <taxon>Oryzinae</taxon>
        <taxon>Oryza</taxon>
    </lineage>
</organism>
<dbReference type="AlphaFoldDB" id="J3MWN6"/>
<sequence>MALLACFAVFFLLTAAPGAVGQKGFLSIDCGLDANSNGYNDTNGVFYVPDGSFVDGGENHVVAADQEGKLDRPYRTLRSFPSGDRNCYALPTVAGAKYLLRVVFFYGNYDGKDSSSTLQFDLYIGVDRWATVKADGKHWYEALFMAWASWAPVCLVKTDPHNTPFVSSVELRTMGSGIYADLKVNESMSLVVRGNTGSSNSVIRYSDDPYDRYWWPVQSGPLWKNISTVSPIKLDPNWPVPLSVMQTAIEAVSNNTKFISKWQDLESDEYRVYLHFADFQNTEIRQLNVTINELEPFLFIPPYLAHTVARNVGWYKSKTTIYSITVGATTASKLPVMINAFEFYTRIPNVNPKTLPRDCKHSPFIYSIPVSNMIYAGMRSVLGIQYQKYNSWYHQQGGPKLKGARGQVAWLRDAWSLDAIMAIKFEYGIKKNWMGDPCFPTALVWEGVGCSNTSGNTMTIISLLESNGNSCIVQSPPEKNGNRAVIAIWVVVPVTTIGALILIYLIWRHKTKANDFSHSWYFL</sequence>
<dbReference type="eggNOG" id="ENOG502QQCZ">
    <property type="taxonomic scope" value="Eukaryota"/>
</dbReference>
<dbReference type="Pfam" id="PF12819">
    <property type="entry name" value="Malectin_like"/>
    <property type="match status" value="1"/>
</dbReference>
<keyword evidence="6" id="KW-1185">Reference proteome</keyword>
<name>J3MWN6_ORYBR</name>
<dbReference type="HOGENOM" id="CLU_000288_41_5_1"/>
<dbReference type="Gramene" id="OB09G14150.1">
    <property type="protein sequence ID" value="OB09G14150.1"/>
    <property type="gene ID" value="OB09G14150"/>
</dbReference>
<evidence type="ECO:0000256" key="2">
    <source>
        <dbReference type="SAM" id="Phobius"/>
    </source>
</evidence>
<feature type="signal peptide" evidence="3">
    <location>
        <begin position="1"/>
        <end position="21"/>
    </location>
</feature>
<feature type="domain" description="Malectin-like" evidence="4">
    <location>
        <begin position="28"/>
        <end position="345"/>
    </location>
</feature>
<evidence type="ECO:0000313" key="6">
    <source>
        <dbReference type="Proteomes" id="UP000006038"/>
    </source>
</evidence>
<evidence type="ECO:0000313" key="5">
    <source>
        <dbReference type="EnsemblPlants" id="OB09G14150.1"/>
    </source>
</evidence>
<dbReference type="STRING" id="4533.J3MWN6"/>
<evidence type="ECO:0000256" key="3">
    <source>
        <dbReference type="SAM" id="SignalP"/>
    </source>
</evidence>
<reference evidence="5" key="2">
    <citation type="submission" date="2013-04" db="UniProtKB">
        <authorList>
            <consortium name="EnsemblPlants"/>
        </authorList>
    </citation>
    <scope>IDENTIFICATION</scope>
</reference>
<keyword evidence="2" id="KW-0472">Membrane</keyword>
<evidence type="ECO:0000259" key="4">
    <source>
        <dbReference type="Pfam" id="PF12819"/>
    </source>
</evidence>
<keyword evidence="3" id="KW-0732">Signal</keyword>
<keyword evidence="2" id="KW-1133">Transmembrane helix</keyword>
<accession>J3MWN6</accession>
<reference evidence="5" key="1">
    <citation type="journal article" date="2013" name="Nat. Commun.">
        <title>Whole-genome sequencing of Oryza brachyantha reveals mechanisms underlying Oryza genome evolution.</title>
        <authorList>
            <person name="Chen J."/>
            <person name="Huang Q."/>
            <person name="Gao D."/>
            <person name="Wang J."/>
            <person name="Lang Y."/>
            <person name="Liu T."/>
            <person name="Li B."/>
            <person name="Bai Z."/>
            <person name="Luis Goicoechea J."/>
            <person name="Liang C."/>
            <person name="Chen C."/>
            <person name="Zhang W."/>
            <person name="Sun S."/>
            <person name="Liao Y."/>
            <person name="Zhang X."/>
            <person name="Yang L."/>
            <person name="Song C."/>
            <person name="Wang M."/>
            <person name="Shi J."/>
            <person name="Liu G."/>
            <person name="Liu J."/>
            <person name="Zhou H."/>
            <person name="Zhou W."/>
            <person name="Yu Q."/>
            <person name="An N."/>
            <person name="Chen Y."/>
            <person name="Cai Q."/>
            <person name="Wang B."/>
            <person name="Liu B."/>
            <person name="Min J."/>
            <person name="Huang Y."/>
            <person name="Wu H."/>
            <person name="Li Z."/>
            <person name="Zhang Y."/>
            <person name="Yin Y."/>
            <person name="Song W."/>
            <person name="Jiang J."/>
            <person name="Jackson S.A."/>
            <person name="Wing R.A."/>
            <person name="Wang J."/>
            <person name="Chen M."/>
        </authorList>
    </citation>
    <scope>NUCLEOTIDE SEQUENCE [LARGE SCALE GENOMIC DNA]</scope>
    <source>
        <strain evidence="5">cv. IRGC 101232</strain>
    </source>
</reference>
<dbReference type="PANTHER" id="PTHR45631:SF6">
    <property type="entry name" value="OS09G0352000 PROTEIN"/>
    <property type="match status" value="1"/>
</dbReference>
<feature type="chain" id="PRO_5003775288" description="Malectin-like domain-containing protein" evidence="3">
    <location>
        <begin position="22"/>
        <end position="523"/>
    </location>
</feature>
<keyword evidence="2" id="KW-0812">Transmembrane</keyword>
<comment type="subcellular location">
    <subcellularLocation>
        <location evidence="1">Membrane</location>
        <topology evidence="1">Single-pass membrane protein</topology>
    </subcellularLocation>
</comment>
<proteinExistence type="predicted"/>
<evidence type="ECO:0000256" key="1">
    <source>
        <dbReference type="ARBA" id="ARBA00004167"/>
    </source>
</evidence>
<dbReference type="InterPro" id="IPR024788">
    <property type="entry name" value="Malectin-like_Carb-bd_dom"/>
</dbReference>
<feature type="transmembrane region" description="Helical" evidence="2">
    <location>
        <begin position="484"/>
        <end position="507"/>
    </location>
</feature>
<protein>
    <recommendedName>
        <fullName evidence="4">Malectin-like domain-containing protein</fullName>
    </recommendedName>
</protein>
<dbReference type="Proteomes" id="UP000006038">
    <property type="component" value="Chromosome 9"/>
</dbReference>
<dbReference type="GO" id="GO:0016020">
    <property type="term" value="C:membrane"/>
    <property type="evidence" value="ECO:0007669"/>
    <property type="project" value="UniProtKB-SubCell"/>
</dbReference>